<comment type="catalytic activity">
    <reaction evidence="7">
        <text>L-lysyl-[lipoyl-carrier protein] + (R)-lipoate + ATP = N(6)-[(R)-lipoyl]-L-lysyl-[lipoyl-carrier protein] + AMP + diphosphate + H(+)</text>
        <dbReference type="Rhea" id="RHEA:49288"/>
        <dbReference type="Rhea" id="RHEA-COMP:10500"/>
        <dbReference type="Rhea" id="RHEA-COMP:10502"/>
        <dbReference type="ChEBI" id="CHEBI:15378"/>
        <dbReference type="ChEBI" id="CHEBI:29969"/>
        <dbReference type="ChEBI" id="CHEBI:30616"/>
        <dbReference type="ChEBI" id="CHEBI:33019"/>
        <dbReference type="ChEBI" id="CHEBI:83088"/>
        <dbReference type="ChEBI" id="CHEBI:83099"/>
        <dbReference type="ChEBI" id="CHEBI:456215"/>
        <dbReference type="EC" id="6.3.1.20"/>
    </reaction>
</comment>
<dbReference type="EMBL" id="RQVQ01000007">
    <property type="protein sequence ID" value="RRJ91945.1"/>
    <property type="molecule type" value="Genomic_DNA"/>
</dbReference>
<proteinExistence type="predicted"/>
<keyword evidence="10" id="KW-1185">Reference proteome</keyword>
<keyword evidence="5" id="KW-0547">Nucleotide-binding</keyword>
<dbReference type="GO" id="GO:0005737">
    <property type="term" value="C:cytoplasm"/>
    <property type="evidence" value="ECO:0007669"/>
    <property type="project" value="TreeGrafter"/>
</dbReference>
<dbReference type="SUPFAM" id="SSF82649">
    <property type="entry name" value="SufE/NifU"/>
    <property type="match status" value="1"/>
</dbReference>
<evidence type="ECO:0000256" key="2">
    <source>
        <dbReference type="ARBA" id="ARBA00005124"/>
    </source>
</evidence>
<dbReference type="EC" id="6.3.1.20" evidence="3"/>
<dbReference type="PANTHER" id="PTHR12561">
    <property type="entry name" value="LIPOATE-PROTEIN LIGASE"/>
    <property type="match status" value="1"/>
</dbReference>
<evidence type="ECO:0000256" key="3">
    <source>
        <dbReference type="ARBA" id="ARBA00012367"/>
    </source>
</evidence>
<comment type="pathway">
    <text evidence="1">Protein modification; protein lipoylation via exogenous pathway; protein N(6)-(lipoyl)lysine from lipoate: step 2/2.</text>
</comment>
<evidence type="ECO:0000256" key="1">
    <source>
        <dbReference type="ARBA" id="ARBA00005085"/>
    </source>
</evidence>
<name>A0A3P3W9X0_9FLAO</name>
<reference evidence="9 10" key="1">
    <citation type="submission" date="2018-11" db="EMBL/GenBank/DDBJ databases">
        <title>Flavobacterium sp. nov., YIM 102701-2 draft genome.</title>
        <authorList>
            <person name="Li G."/>
            <person name="Jiang Y."/>
        </authorList>
    </citation>
    <scope>NUCLEOTIDE SEQUENCE [LARGE SCALE GENOMIC DNA]</scope>
    <source>
        <strain evidence="9 10">YIM 102701-2</strain>
    </source>
</reference>
<protein>
    <recommendedName>
        <fullName evidence="3">lipoate--protein ligase</fullName>
        <ecNumber evidence="3">6.3.1.20</ecNumber>
    </recommendedName>
</protein>
<dbReference type="NCBIfam" id="TIGR00545">
    <property type="entry name" value="lipoyltrans"/>
    <property type="match status" value="1"/>
</dbReference>
<dbReference type="PROSITE" id="PS51733">
    <property type="entry name" value="BPL_LPL_CATALYTIC"/>
    <property type="match status" value="1"/>
</dbReference>
<gene>
    <name evidence="9" type="ORF">EG240_03955</name>
</gene>
<accession>A0A3P3W9X0</accession>
<dbReference type="PANTHER" id="PTHR12561:SF3">
    <property type="entry name" value="LIPOYLTRANSFERASE 1, MITOCHONDRIAL"/>
    <property type="match status" value="1"/>
</dbReference>
<dbReference type="AlphaFoldDB" id="A0A3P3W9X0"/>
<dbReference type="InterPro" id="IPR019491">
    <property type="entry name" value="Lipoate_protein_ligase_C"/>
</dbReference>
<dbReference type="OrthoDB" id="9787898at2"/>
<evidence type="ECO:0000256" key="6">
    <source>
        <dbReference type="ARBA" id="ARBA00022840"/>
    </source>
</evidence>
<keyword evidence="4 9" id="KW-0436">Ligase</keyword>
<evidence type="ECO:0000259" key="8">
    <source>
        <dbReference type="PROSITE" id="PS51733"/>
    </source>
</evidence>
<dbReference type="CDD" id="cd16443">
    <property type="entry name" value="LplA"/>
    <property type="match status" value="1"/>
</dbReference>
<dbReference type="Gene3D" id="3.30.390.50">
    <property type="entry name" value="CO dehydrogenase flavoprotein, C-terminal domain"/>
    <property type="match status" value="1"/>
</dbReference>
<sequence>MIIINSPSNDAYFNIALEEFLLYEYPTESIFLLYVNAPSIIVGKFQNTLAEINLDFVKEKNIKVVRRMSGGGTVYHDLGNLNFSFHTLLGQNDFMDFSKFTEPVVKVLNQFNVPAKLEGRNDLLVEGKKFSGNAKLARNGKMIQHGTILFDSDMSVLDNALKINPLKYKDKAVKSNRARVINLKEYLPDDVTIEDLKQALIGEMLLTNQMTSIYELTSEDIASVEKLIYDKYNTWDWNFGFSPKYSFKNAAKIPAGFIEIHLDVVRGGIIEKAKIFGDFFASKPIEEFEQLFIGKNHNENEIRAVLESVDVTEYFGKVTIDEIISIFK</sequence>
<evidence type="ECO:0000256" key="5">
    <source>
        <dbReference type="ARBA" id="ARBA00022741"/>
    </source>
</evidence>
<comment type="caution">
    <text evidence="9">The sequence shown here is derived from an EMBL/GenBank/DDBJ whole genome shotgun (WGS) entry which is preliminary data.</text>
</comment>
<dbReference type="GO" id="GO:0016979">
    <property type="term" value="F:lipoate-protein ligase activity"/>
    <property type="evidence" value="ECO:0007669"/>
    <property type="project" value="UniProtKB-EC"/>
</dbReference>
<keyword evidence="6" id="KW-0067">ATP-binding</keyword>
<dbReference type="GO" id="GO:0009249">
    <property type="term" value="P:protein lipoylation"/>
    <property type="evidence" value="ECO:0007669"/>
    <property type="project" value="InterPro"/>
</dbReference>
<dbReference type="GO" id="GO:0005524">
    <property type="term" value="F:ATP binding"/>
    <property type="evidence" value="ECO:0007669"/>
    <property type="project" value="UniProtKB-KW"/>
</dbReference>
<dbReference type="GO" id="GO:0017118">
    <property type="term" value="F:lipoyltransferase activity"/>
    <property type="evidence" value="ECO:0007669"/>
    <property type="project" value="TreeGrafter"/>
</dbReference>
<dbReference type="InterPro" id="IPR004143">
    <property type="entry name" value="BPL_LPL_catalytic"/>
</dbReference>
<comment type="pathway">
    <text evidence="2">Protein modification; protein lipoylation via exogenous pathway; protein N(6)-(lipoyl)lysine from lipoate: step 1/2.</text>
</comment>
<evidence type="ECO:0000313" key="10">
    <source>
        <dbReference type="Proteomes" id="UP000275719"/>
    </source>
</evidence>
<evidence type="ECO:0000256" key="7">
    <source>
        <dbReference type="ARBA" id="ARBA00048037"/>
    </source>
</evidence>
<feature type="domain" description="BPL/LPL catalytic" evidence="8">
    <location>
        <begin position="25"/>
        <end position="212"/>
    </location>
</feature>
<evidence type="ECO:0000256" key="4">
    <source>
        <dbReference type="ARBA" id="ARBA00022598"/>
    </source>
</evidence>
<evidence type="ECO:0000313" key="9">
    <source>
        <dbReference type="EMBL" id="RRJ91945.1"/>
    </source>
</evidence>
<dbReference type="SUPFAM" id="SSF55681">
    <property type="entry name" value="Class II aaRS and biotin synthetases"/>
    <property type="match status" value="1"/>
</dbReference>
<dbReference type="Proteomes" id="UP000275719">
    <property type="component" value="Unassembled WGS sequence"/>
</dbReference>
<dbReference type="RefSeq" id="WP_125017658.1">
    <property type="nucleotide sequence ID" value="NZ_RQVQ01000007.1"/>
</dbReference>
<dbReference type="InterPro" id="IPR004562">
    <property type="entry name" value="LipoylTrfase_LipoateP_Ligase"/>
</dbReference>
<dbReference type="UniPathway" id="UPA00537">
    <property type="reaction ID" value="UER00594"/>
</dbReference>
<dbReference type="Pfam" id="PF10437">
    <property type="entry name" value="Lip_prot_lig_C"/>
    <property type="match status" value="1"/>
</dbReference>
<dbReference type="FunFam" id="3.30.930.10:FF:000072">
    <property type="entry name" value="Lipoate--protein ligase"/>
    <property type="match status" value="1"/>
</dbReference>
<dbReference type="Pfam" id="PF21948">
    <property type="entry name" value="LplA-B_cat"/>
    <property type="match status" value="1"/>
</dbReference>
<organism evidence="9 10">
    <name type="scientific">Paenimyroides tangerinum</name>
    <dbReference type="NCBI Taxonomy" id="2488728"/>
    <lineage>
        <taxon>Bacteria</taxon>
        <taxon>Pseudomonadati</taxon>
        <taxon>Bacteroidota</taxon>
        <taxon>Flavobacteriia</taxon>
        <taxon>Flavobacteriales</taxon>
        <taxon>Flavobacteriaceae</taxon>
        <taxon>Paenimyroides</taxon>
    </lineage>
</organism>
<dbReference type="InterPro" id="IPR045864">
    <property type="entry name" value="aa-tRNA-synth_II/BPL/LPL"/>
</dbReference>
<dbReference type="Gene3D" id="3.30.930.10">
    <property type="entry name" value="Bira Bifunctional Protein, Domain 2"/>
    <property type="match status" value="1"/>
</dbReference>